<comment type="function">
    <text evidence="3">A helicase/nuclease that prepares dsDNA breaks (DSB) for recombinational DNA repair. Binds to DSBs and unwinds DNA via a highly rapid and processive ATP-dependent bidirectional helicase activity. Unwinds dsDNA until it encounters a Chi (crossover hotspot instigator) sequence from the 3' direction. Cuts ssDNA a few nucleotides 3' to the Chi site. The properties and activities of the enzyme are changed at Chi. The Chi-altered holoenzyme produces a long 3'-ssDNA overhang and facilitates RecA-binding to the ssDNA for homologous DNA recombination and repair. Holoenzyme degrades any linearized DNA that is unable to undergo homologous recombination. In the holoenzyme this subunit has ssDNA-dependent ATPase and 5'-3' helicase activity. When added to pre-assembled RecBC greatly stimulates nuclease activity and augments holoenzyme processivity. Negatively regulates the RecA-loading ability of RecBCD.</text>
</comment>
<keyword evidence="3" id="KW-0227">DNA damage</keyword>
<dbReference type="RefSeq" id="WP_016657683.1">
    <property type="nucleotide sequence ID" value="NZ_KE340355.1"/>
</dbReference>
<dbReference type="Gene3D" id="3.40.50.300">
    <property type="entry name" value="P-loop containing nucleotide triphosphate hydrolases"/>
    <property type="match status" value="2"/>
</dbReference>
<keyword evidence="3" id="KW-0269">Exonuclease</keyword>
<comment type="catalytic activity">
    <reaction evidence="3">
        <text>ATP + H2O = ADP + phosphate + H(+)</text>
        <dbReference type="Rhea" id="RHEA:13065"/>
        <dbReference type="ChEBI" id="CHEBI:15377"/>
        <dbReference type="ChEBI" id="CHEBI:15378"/>
        <dbReference type="ChEBI" id="CHEBI:30616"/>
        <dbReference type="ChEBI" id="CHEBI:43474"/>
        <dbReference type="ChEBI" id="CHEBI:456216"/>
        <dbReference type="EC" id="5.6.2.3"/>
    </reaction>
</comment>
<keyword evidence="3" id="KW-0347">Helicase</keyword>
<dbReference type="GO" id="GO:0016887">
    <property type="term" value="F:ATP hydrolysis activity"/>
    <property type="evidence" value="ECO:0007669"/>
    <property type="project" value="RHEA"/>
</dbReference>
<feature type="domain" description="UvrD-like helicase C-terminal" evidence="4">
    <location>
        <begin position="533"/>
        <end position="578"/>
    </location>
</feature>
<evidence type="ECO:0000256" key="2">
    <source>
        <dbReference type="ARBA" id="ARBA00022840"/>
    </source>
</evidence>
<dbReference type="InterPro" id="IPR027417">
    <property type="entry name" value="P-loop_NTPase"/>
</dbReference>
<dbReference type="GO" id="GO:0005524">
    <property type="term" value="F:ATP binding"/>
    <property type="evidence" value="ECO:0007669"/>
    <property type="project" value="UniProtKB-UniRule"/>
</dbReference>
<dbReference type="AlphaFoldDB" id="S3MRR3"/>
<dbReference type="Proteomes" id="UP000014568">
    <property type="component" value="Unassembled WGS sequence"/>
</dbReference>
<dbReference type="Gene3D" id="2.30.30.940">
    <property type="match status" value="1"/>
</dbReference>
<dbReference type="InterPro" id="IPR006344">
    <property type="entry name" value="RecD"/>
</dbReference>
<dbReference type="STRING" id="632955.GCA_000829675_02996"/>
<dbReference type="PANTHER" id="PTHR43788">
    <property type="entry name" value="DNA2/NAM7 HELICASE FAMILY MEMBER"/>
    <property type="match status" value="1"/>
</dbReference>
<evidence type="ECO:0000313" key="5">
    <source>
        <dbReference type="EMBL" id="EPF70297.1"/>
    </source>
</evidence>
<dbReference type="SUPFAM" id="SSF52540">
    <property type="entry name" value="P-loop containing nucleoside triphosphate hydrolases"/>
    <property type="match status" value="1"/>
</dbReference>
<dbReference type="CDD" id="cd17933">
    <property type="entry name" value="DEXSc_RecD-like"/>
    <property type="match status" value="1"/>
</dbReference>
<dbReference type="Pfam" id="PF13538">
    <property type="entry name" value="UvrD_C_2"/>
    <property type="match status" value="1"/>
</dbReference>
<dbReference type="CDD" id="cd18809">
    <property type="entry name" value="SF1_C_RecD"/>
    <property type="match status" value="1"/>
</dbReference>
<dbReference type="GO" id="GO:0017116">
    <property type="term" value="F:single-stranded DNA helicase activity"/>
    <property type="evidence" value="ECO:0007669"/>
    <property type="project" value="TreeGrafter"/>
</dbReference>
<keyword evidence="6" id="KW-1185">Reference proteome</keyword>
<evidence type="ECO:0000313" key="6">
    <source>
        <dbReference type="Proteomes" id="UP000014568"/>
    </source>
</evidence>
<dbReference type="EMBL" id="ATGI01000038">
    <property type="protein sequence ID" value="EPF70297.1"/>
    <property type="molecule type" value="Genomic_DNA"/>
</dbReference>
<dbReference type="eggNOG" id="COG0507">
    <property type="taxonomic scope" value="Bacteria"/>
</dbReference>
<dbReference type="EC" id="5.6.2.3" evidence="3"/>
<keyword evidence="3" id="KW-0238">DNA-binding</keyword>
<organism evidence="5 6">
    <name type="scientific">Acinetobacter rudis CIP 110305</name>
    <dbReference type="NCBI Taxonomy" id="421052"/>
    <lineage>
        <taxon>Bacteria</taxon>
        <taxon>Pseudomonadati</taxon>
        <taxon>Pseudomonadota</taxon>
        <taxon>Gammaproteobacteria</taxon>
        <taxon>Moraxellales</taxon>
        <taxon>Moraxellaceae</taxon>
        <taxon>Acinetobacter</taxon>
    </lineage>
</organism>
<dbReference type="InterPro" id="IPR027785">
    <property type="entry name" value="UvrD-like_helicase_C"/>
</dbReference>
<gene>
    <name evidence="3" type="primary">recD</name>
    <name evidence="5" type="ORF">F945_03316</name>
</gene>
<evidence type="ECO:0000256" key="3">
    <source>
        <dbReference type="HAMAP-Rule" id="MF_01487"/>
    </source>
</evidence>
<keyword evidence="3" id="KW-0413">Isomerase</keyword>
<dbReference type="GO" id="GO:0000724">
    <property type="term" value="P:double-strand break repair via homologous recombination"/>
    <property type="evidence" value="ECO:0007669"/>
    <property type="project" value="UniProtKB-UniRule"/>
</dbReference>
<comment type="subunit">
    <text evidence="3">Heterotrimer of RecB, RecC and RecD. All subunits contribute to DNA-binding.</text>
</comment>
<dbReference type="PATRIC" id="fig|421052.3.peg.3250"/>
<keyword evidence="3" id="KW-0540">Nuclease</keyword>
<dbReference type="Pfam" id="PF13245">
    <property type="entry name" value="AAA_19"/>
    <property type="match status" value="1"/>
</dbReference>
<proteinExistence type="inferred from homology"/>
<evidence type="ECO:0000256" key="1">
    <source>
        <dbReference type="ARBA" id="ARBA00022741"/>
    </source>
</evidence>
<name>S3MRR3_9GAMM</name>
<dbReference type="PANTHER" id="PTHR43788:SF6">
    <property type="entry name" value="DNA HELICASE B"/>
    <property type="match status" value="1"/>
</dbReference>
<keyword evidence="1 3" id="KW-0547">Nucleotide-binding</keyword>
<dbReference type="HAMAP" id="MF_01487">
    <property type="entry name" value="RecD"/>
    <property type="match status" value="1"/>
</dbReference>
<evidence type="ECO:0000259" key="4">
    <source>
        <dbReference type="Pfam" id="PF13538"/>
    </source>
</evidence>
<keyword evidence="2 3" id="KW-0067">ATP-binding</keyword>
<dbReference type="GO" id="GO:0043139">
    <property type="term" value="F:5'-3' DNA helicase activity"/>
    <property type="evidence" value="ECO:0007669"/>
    <property type="project" value="UniProtKB-UniRule"/>
</dbReference>
<dbReference type="HOGENOM" id="CLU_007524_1_1_6"/>
<dbReference type="InterPro" id="IPR050534">
    <property type="entry name" value="Coronavir_polyprotein_1ab"/>
</dbReference>
<comment type="similarity">
    <text evidence="3">Belongs to the RecD family.</text>
</comment>
<comment type="caution">
    <text evidence="5">The sequence shown here is derived from an EMBL/GenBank/DDBJ whole genome shotgun (WGS) entry which is preliminary data.</text>
</comment>
<keyword evidence="3" id="KW-0378">Hydrolase</keyword>
<dbReference type="GO" id="GO:0008854">
    <property type="term" value="F:exodeoxyribonuclease V activity"/>
    <property type="evidence" value="ECO:0007669"/>
    <property type="project" value="InterPro"/>
</dbReference>
<accession>S3MRR3</accession>
<dbReference type="GO" id="GO:0003677">
    <property type="term" value="F:DNA binding"/>
    <property type="evidence" value="ECO:0007669"/>
    <property type="project" value="UniProtKB-UniRule"/>
</dbReference>
<dbReference type="GO" id="GO:0009338">
    <property type="term" value="C:exodeoxyribonuclease V complex"/>
    <property type="evidence" value="ECO:0007669"/>
    <property type="project" value="InterPro"/>
</dbReference>
<protein>
    <recommendedName>
        <fullName evidence="3">RecBCD enzyme subunit RecD</fullName>
        <ecNumber evidence="3">5.6.2.3</ecNumber>
    </recommendedName>
    <alternativeName>
        <fullName evidence="3">DNA 5'-3' helicase subunit RecD</fullName>
    </alternativeName>
    <alternativeName>
        <fullName evidence="3">Exonuclease V subunit RecD</fullName>
        <shortName evidence="3">ExoV subunit RecD</shortName>
    </alternativeName>
    <alternativeName>
        <fullName evidence="3">Helicase/nuclease RecBCD subunit RecD</fullName>
    </alternativeName>
</protein>
<comment type="miscellaneous">
    <text evidence="3">In the RecBCD complex, RecB has a slow 3'-5' helicase, an exonuclease activity and loads RecA onto ssDNA, RecD has a fast 5'-3' helicase activity, while RecC stimulates the ATPase and processivity of the RecB helicase and contributes to recognition of the Chi site.</text>
</comment>
<keyword evidence="3" id="KW-0234">DNA repair</keyword>
<sequence>MRTKKKLEMDKSVDNFEDNHVENQTELVAEVDTWMIRWSQYLVQQVTGTSNEAAAQRIQQLLLALERGESCIAIDPYDPEQLQGIAVESQQLSQAVAPLVYNAENLYLYRYWQLEQQVAQHILRLKRQQISAVDISAYDSLLVDPHQHAALKMVASQGLSLITGGPGTGKTYTLARIIAVLNHLQPGLRIAMAAPTGKAAQRMKQALGLAFTDPVLNDLGLVDDTLRELETFTLHRLLGLGFHRPARFNAEHPLPYDLIVIDEASMLDLQLASLLLSAIATPCRLILLGDANQLASVDVGAVLADLQQVDILQPNRVNLITSRRFKAGALIGQMANFIQAALTLNMSTAQLISHFEQEVVAAGSLQAIELVSDMSDQIQLEFLASPMNNSLLVDYYQRLAWGFEHYFAALHQVEQQYQQLGEISQEMLSHLVAVFDQYRILVAVRHGDLGLHRLNLEMEQSLLSTQAEWVKQGDWYLGRPVMLTQNDDQLGLANGEVGICLPHREKAEQFEVYFPNLELWVAATRLPKTIETAFAMTIHKSQGSEFKHVAVVFDQAAQRLLSQELLYTAITRARSVVSLLVDRDTFAQSLQLKTRRRSGLVEKMTNSI</sequence>
<reference evidence="5 6" key="1">
    <citation type="submission" date="2013-06" db="EMBL/GenBank/DDBJ databases">
        <title>The Genome Sequence of Acinetobacter rudis CIP 110305.</title>
        <authorList>
            <consortium name="The Broad Institute Genome Sequencing Platform"/>
            <consortium name="The Broad Institute Genome Sequencing Center for Infectious Disease"/>
            <person name="Cerqueira G."/>
            <person name="Feldgarden M."/>
            <person name="Courvalin P."/>
            <person name="Perichon B."/>
            <person name="Grillot-Courvalin C."/>
            <person name="Clermont D."/>
            <person name="Rocha E."/>
            <person name="Yoon E.-J."/>
            <person name="Nemec A."/>
            <person name="Young S.K."/>
            <person name="Zeng Q."/>
            <person name="Gargeya S."/>
            <person name="Fitzgerald M."/>
            <person name="Abouelleil A."/>
            <person name="Alvarado L."/>
            <person name="Berlin A.M."/>
            <person name="Chapman S.B."/>
            <person name="Dewar J."/>
            <person name="Goldberg J."/>
            <person name="Griggs A."/>
            <person name="Gujja S."/>
            <person name="Hansen M."/>
            <person name="Howarth C."/>
            <person name="Imamovic A."/>
            <person name="Larimer J."/>
            <person name="McCowan C."/>
            <person name="Murphy C."/>
            <person name="Pearson M."/>
            <person name="Priest M."/>
            <person name="Roberts A."/>
            <person name="Saif S."/>
            <person name="Shea T."/>
            <person name="Sykes S."/>
            <person name="Wortman J."/>
            <person name="Nusbaum C."/>
            <person name="Birren B."/>
        </authorList>
    </citation>
    <scope>NUCLEOTIDE SEQUENCE [LARGE SCALE GENOMIC DNA]</scope>
    <source>
        <strain evidence="5 6">CIP 110305</strain>
    </source>
</reference>
<feature type="binding site" evidence="3">
    <location>
        <begin position="164"/>
        <end position="171"/>
    </location>
    <ligand>
        <name>ATP</name>
        <dbReference type="ChEBI" id="CHEBI:30616"/>
    </ligand>
</feature>
<dbReference type="NCBIfam" id="TIGR01447">
    <property type="entry name" value="recD"/>
    <property type="match status" value="1"/>
</dbReference>